<dbReference type="AlphaFoldDB" id="M8DAQ6"/>
<reference evidence="3 4" key="1">
    <citation type="submission" date="2013-03" db="EMBL/GenBank/DDBJ databases">
        <title>Assembly of a new bacterial strain Brevibacillus borstelensis AK1.</title>
        <authorList>
            <person name="Rajan I."/>
            <person name="PoliReddy D."/>
            <person name="Sugumar T."/>
            <person name="Rathinam K."/>
            <person name="Alqarawi S."/>
            <person name="Khalil A.B."/>
            <person name="Sivakumar N."/>
        </authorList>
    </citation>
    <scope>NUCLEOTIDE SEQUENCE [LARGE SCALE GENOMIC DNA]</scope>
    <source>
        <strain evidence="3 4">AK1</strain>
    </source>
</reference>
<keyword evidence="2" id="KW-0472">Membrane</keyword>
<evidence type="ECO:0000313" key="3">
    <source>
        <dbReference type="EMBL" id="EMT50463.1"/>
    </source>
</evidence>
<feature type="transmembrane region" description="Helical" evidence="2">
    <location>
        <begin position="30"/>
        <end position="49"/>
    </location>
</feature>
<feature type="compositionally biased region" description="Polar residues" evidence="1">
    <location>
        <begin position="106"/>
        <end position="116"/>
    </location>
</feature>
<proteinExistence type="predicted"/>
<dbReference type="Proteomes" id="UP000012081">
    <property type="component" value="Unassembled WGS sequence"/>
</dbReference>
<keyword evidence="4" id="KW-1185">Reference proteome</keyword>
<keyword evidence="2" id="KW-0812">Transmembrane</keyword>
<protein>
    <submittedName>
        <fullName evidence="3">Uncharacterized protein</fullName>
    </submittedName>
</protein>
<dbReference type="STRING" id="1300222.I532_22270"/>
<keyword evidence="2" id="KW-1133">Transmembrane helix</keyword>
<evidence type="ECO:0000256" key="1">
    <source>
        <dbReference type="SAM" id="MobiDB-lite"/>
    </source>
</evidence>
<evidence type="ECO:0000256" key="2">
    <source>
        <dbReference type="SAM" id="Phobius"/>
    </source>
</evidence>
<evidence type="ECO:0000313" key="4">
    <source>
        <dbReference type="Proteomes" id="UP000012081"/>
    </source>
</evidence>
<gene>
    <name evidence="3" type="ORF">I532_22270</name>
</gene>
<dbReference type="EMBL" id="APBN01000015">
    <property type="protein sequence ID" value="EMT50463.1"/>
    <property type="molecule type" value="Genomic_DNA"/>
</dbReference>
<organism evidence="3 4">
    <name type="scientific">Brevibacillus borstelensis AK1</name>
    <dbReference type="NCBI Taxonomy" id="1300222"/>
    <lineage>
        <taxon>Bacteria</taxon>
        <taxon>Bacillati</taxon>
        <taxon>Bacillota</taxon>
        <taxon>Bacilli</taxon>
        <taxon>Bacillales</taxon>
        <taxon>Paenibacillaceae</taxon>
        <taxon>Brevibacillus</taxon>
    </lineage>
</organism>
<comment type="caution">
    <text evidence="3">The sequence shown here is derived from an EMBL/GenBank/DDBJ whole genome shotgun (WGS) entry which is preliminary data.</text>
</comment>
<feature type="region of interest" description="Disordered" evidence="1">
    <location>
        <begin position="87"/>
        <end position="116"/>
    </location>
</feature>
<name>M8DAQ6_9BACL</name>
<dbReference type="RefSeq" id="WP_003391543.1">
    <property type="nucleotide sequence ID" value="NZ_APBN01000015.1"/>
</dbReference>
<sequence>MGFDLGLIIALALAAAASMSDFLRIPKKLRGWVAMVLILGLYMVNQWIYSPGFDWRIALLEGGTAALAAVGIHSTAKNTMQQVTLLRKRNGQSSPPAKEQGETAASPGSTSADWRV</sequence>
<accession>M8DAQ6</accession>
<dbReference type="PATRIC" id="fig|1300222.3.peg.4678"/>